<proteinExistence type="predicted"/>
<evidence type="ECO:0000313" key="2">
    <source>
        <dbReference type="EMBL" id="GLC61447.1"/>
    </source>
</evidence>
<dbReference type="Proteomes" id="UP001165080">
    <property type="component" value="Unassembled WGS sequence"/>
</dbReference>
<feature type="region of interest" description="Disordered" evidence="1">
    <location>
        <begin position="113"/>
        <end position="151"/>
    </location>
</feature>
<reference evidence="2 3" key="1">
    <citation type="journal article" date="2023" name="Commun. Biol.">
        <title>Reorganization of the ancestral sex-determining regions during the evolution of trioecy in Pleodorina starrii.</title>
        <authorList>
            <person name="Takahashi K."/>
            <person name="Suzuki S."/>
            <person name="Kawai-Toyooka H."/>
            <person name="Yamamoto K."/>
            <person name="Hamaji T."/>
            <person name="Ootsuki R."/>
            <person name="Yamaguchi H."/>
            <person name="Kawachi M."/>
            <person name="Higashiyama T."/>
            <person name="Nozaki H."/>
        </authorList>
    </citation>
    <scope>NUCLEOTIDE SEQUENCE [LARGE SCALE GENOMIC DNA]</scope>
    <source>
        <strain evidence="2 3">NIES-4479</strain>
    </source>
</reference>
<sequence>MAALVEQRTRTRFAQHWTLPVNSVRQRRQLELERVGSQADVLQRITARQQLAAAASCISGAARELSGLGPLQQRCEELVEQARRPLAEAAEAQAEAAKLRVQVEVAAEAQARAEKAAREARREAEAAREAEARMREQLRDAEAKEEEEASKALKAAEVQMLVVS</sequence>
<dbReference type="AlphaFoldDB" id="A0A9W6C0W3"/>
<gene>
    <name evidence="2" type="primary">PLEST007741</name>
    <name evidence="2" type="ORF">PLESTB_001757400</name>
</gene>
<accession>A0A9W6C0W3</accession>
<evidence type="ECO:0000313" key="3">
    <source>
        <dbReference type="Proteomes" id="UP001165080"/>
    </source>
</evidence>
<protein>
    <submittedName>
        <fullName evidence="2">Centrosomal protein 135kDa, isoform B</fullName>
    </submittedName>
</protein>
<keyword evidence="3" id="KW-1185">Reference proteome</keyword>
<dbReference type="EMBL" id="BRXU01000046">
    <property type="protein sequence ID" value="GLC61447.1"/>
    <property type="molecule type" value="Genomic_DNA"/>
</dbReference>
<organism evidence="2 3">
    <name type="scientific">Pleodorina starrii</name>
    <dbReference type="NCBI Taxonomy" id="330485"/>
    <lineage>
        <taxon>Eukaryota</taxon>
        <taxon>Viridiplantae</taxon>
        <taxon>Chlorophyta</taxon>
        <taxon>core chlorophytes</taxon>
        <taxon>Chlorophyceae</taxon>
        <taxon>CS clade</taxon>
        <taxon>Chlamydomonadales</taxon>
        <taxon>Volvocaceae</taxon>
        <taxon>Pleodorina</taxon>
    </lineage>
</organism>
<feature type="compositionally biased region" description="Basic and acidic residues" evidence="1">
    <location>
        <begin position="113"/>
        <end position="142"/>
    </location>
</feature>
<evidence type="ECO:0000256" key="1">
    <source>
        <dbReference type="SAM" id="MobiDB-lite"/>
    </source>
</evidence>
<name>A0A9W6C0W3_9CHLO</name>
<comment type="caution">
    <text evidence="2">The sequence shown here is derived from an EMBL/GenBank/DDBJ whole genome shotgun (WGS) entry which is preliminary data.</text>
</comment>